<dbReference type="AlphaFoldDB" id="A0A0C3QN20"/>
<reference evidence="4" key="2">
    <citation type="submission" date="2015-01" db="EMBL/GenBank/DDBJ databases">
        <title>Evolutionary Origins and Diversification of the Mycorrhizal Mutualists.</title>
        <authorList>
            <consortium name="DOE Joint Genome Institute"/>
            <consortium name="Mycorrhizal Genomics Consortium"/>
            <person name="Kohler A."/>
            <person name="Kuo A."/>
            <person name="Nagy L.G."/>
            <person name="Floudas D."/>
            <person name="Copeland A."/>
            <person name="Barry K.W."/>
            <person name="Cichocki N."/>
            <person name="Veneault-Fourrey C."/>
            <person name="LaButti K."/>
            <person name="Lindquist E.A."/>
            <person name="Lipzen A."/>
            <person name="Lundell T."/>
            <person name="Morin E."/>
            <person name="Murat C."/>
            <person name="Riley R."/>
            <person name="Ohm R."/>
            <person name="Sun H."/>
            <person name="Tunlid A."/>
            <person name="Henrissat B."/>
            <person name="Grigoriev I.V."/>
            <person name="Hibbett D.S."/>
            <person name="Martin F."/>
        </authorList>
    </citation>
    <scope>NUCLEOTIDE SEQUENCE [LARGE SCALE GENOMIC DNA]</scope>
    <source>
        <strain evidence="4">MUT 4182</strain>
    </source>
</reference>
<dbReference type="SUPFAM" id="SSF48452">
    <property type="entry name" value="TPR-like"/>
    <property type="match status" value="1"/>
</dbReference>
<keyword evidence="1" id="KW-0677">Repeat</keyword>
<dbReference type="PANTHER" id="PTHR22904:SF523">
    <property type="entry name" value="STRESS-INDUCED-PHOSPHOPROTEIN 1"/>
    <property type="match status" value="1"/>
</dbReference>
<dbReference type="HOGENOM" id="CLU_511015_0_0_1"/>
<dbReference type="Proteomes" id="UP000054248">
    <property type="component" value="Unassembled WGS sequence"/>
</dbReference>
<protein>
    <submittedName>
        <fullName evidence="3">Uncharacterized protein</fullName>
    </submittedName>
</protein>
<dbReference type="OrthoDB" id="2423701at2759"/>
<dbReference type="Gene3D" id="3.80.10.10">
    <property type="entry name" value="Ribonuclease Inhibitor"/>
    <property type="match status" value="1"/>
</dbReference>
<proteinExistence type="predicted"/>
<dbReference type="SUPFAM" id="SSF52047">
    <property type="entry name" value="RNI-like"/>
    <property type="match status" value="1"/>
</dbReference>
<accession>A0A0C3QN20</accession>
<dbReference type="STRING" id="1051891.A0A0C3QN20"/>
<dbReference type="PANTHER" id="PTHR22904">
    <property type="entry name" value="TPR REPEAT CONTAINING PROTEIN"/>
    <property type="match status" value="1"/>
</dbReference>
<reference evidence="3 4" key="1">
    <citation type="submission" date="2014-04" db="EMBL/GenBank/DDBJ databases">
        <authorList>
            <consortium name="DOE Joint Genome Institute"/>
            <person name="Kuo A."/>
            <person name="Girlanda M."/>
            <person name="Perotto S."/>
            <person name="Kohler A."/>
            <person name="Nagy L.G."/>
            <person name="Floudas D."/>
            <person name="Copeland A."/>
            <person name="Barry K.W."/>
            <person name="Cichocki N."/>
            <person name="Veneault-Fourrey C."/>
            <person name="LaButti K."/>
            <person name="Lindquist E.A."/>
            <person name="Lipzen A."/>
            <person name="Lundell T."/>
            <person name="Morin E."/>
            <person name="Murat C."/>
            <person name="Sun H."/>
            <person name="Tunlid A."/>
            <person name="Henrissat B."/>
            <person name="Grigoriev I.V."/>
            <person name="Hibbett D.S."/>
            <person name="Martin F."/>
            <person name="Nordberg H.P."/>
            <person name="Cantor M.N."/>
            <person name="Hua S.X."/>
        </authorList>
    </citation>
    <scope>NUCLEOTIDE SEQUENCE [LARGE SCALE GENOMIC DNA]</scope>
    <source>
        <strain evidence="3 4">MUT 4182</strain>
    </source>
</reference>
<dbReference type="InterPro" id="IPR011990">
    <property type="entry name" value="TPR-like_helical_dom_sf"/>
</dbReference>
<evidence type="ECO:0000313" key="4">
    <source>
        <dbReference type="Proteomes" id="UP000054248"/>
    </source>
</evidence>
<dbReference type="Gene3D" id="1.25.40.10">
    <property type="entry name" value="Tetratricopeptide repeat domain"/>
    <property type="match status" value="1"/>
</dbReference>
<dbReference type="EMBL" id="KN822983">
    <property type="protein sequence ID" value="KIO29361.1"/>
    <property type="molecule type" value="Genomic_DNA"/>
</dbReference>
<sequence>MASWKPAFDSAVVSFRERKYDAALTQVSEAIRQGADRANVYDLRANILSECLGRPKEALKDAKMVIKLCPEAPKGYLRAAQIFVKLGSLEPASKMAEHALKCTSLDNPKHDSIRQSITALQAEIARKSCHVSKLPIELLTLVFELASILPVDEGNSGTMQGYLGGKRNPRLGYDVSRVCRYWRRAALEYPPIWRTLVLGNRKPSGKVQLWASRTGGNIEELIIRPGIHRHLLKEAIPDIVKHVTSPPRIIRCSAEEWDLLQEAVYPKPTGPTELNITADGKERILVPHLQGTGLQSLALDRVFIPWVGDEHSFCELKFLKLISPFLMNGNHEGFVERLAEAQNLETLIVERDPIQLITPTPADQIRITYAGLANLRFLELVRFPDDALQIVFSRFDFPLLEILHLQSVSKACASLRTIRRRLSPPPDPDVMEAELVELVPSALRTLRLRACTFDTKDLVETLGAQCSELEILEISGAGMEINPLLEALAGDRGAAVICPYSFTDINGSTSQKPRKIADSQ</sequence>
<keyword evidence="2" id="KW-0802">TPR repeat</keyword>
<dbReference type="InterPro" id="IPR032675">
    <property type="entry name" value="LRR_dom_sf"/>
</dbReference>
<organism evidence="3 4">
    <name type="scientific">Tulasnella calospora MUT 4182</name>
    <dbReference type="NCBI Taxonomy" id="1051891"/>
    <lineage>
        <taxon>Eukaryota</taxon>
        <taxon>Fungi</taxon>
        <taxon>Dikarya</taxon>
        <taxon>Basidiomycota</taxon>
        <taxon>Agaricomycotina</taxon>
        <taxon>Agaricomycetes</taxon>
        <taxon>Cantharellales</taxon>
        <taxon>Tulasnellaceae</taxon>
        <taxon>Tulasnella</taxon>
    </lineage>
</organism>
<keyword evidence="4" id="KW-1185">Reference proteome</keyword>
<evidence type="ECO:0000256" key="2">
    <source>
        <dbReference type="ARBA" id="ARBA00022803"/>
    </source>
</evidence>
<evidence type="ECO:0000313" key="3">
    <source>
        <dbReference type="EMBL" id="KIO29361.1"/>
    </source>
</evidence>
<gene>
    <name evidence="3" type="ORF">M407DRAFT_227826</name>
</gene>
<evidence type="ECO:0000256" key="1">
    <source>
        <dbReference type="ARBA" id="ARBA00022737"/>
    </source>
</evidence>
<name>A0A0C3QN20_9AGAM</name>
<dbReference type="GO" id="GO:0051879">
    <property type="term" value="F:Hsp90 protein binding"/>
    <property type="evidence" value="ECO:0007669"/>
    <property type="project" value="TreeGrafter"/>
</dbReference>